<feature type="domain" description="CHK kinase-like" evidence="1">
    <location>
        <begin position="121"/>
        <end position="310"/>
    </location>
</feature>
<proteinExistence type="predicted"/>
<evidence type="ECO:0000313" key="3">
    <source>
        <dbReference type="Proteomes" id="UP000789524"/>
    </source>
</evidence>
<dbReference type="Proteomes" id="UP000789524">
    <property type="component" value="Unassembled WGS sequence"/>
</dbReference>
<dbReference type="AlphaFoldDB" id="A0A8J2QJE3"/>
<organism evidence="2 3">
    <name type="scientific">Danaus chrysippus</name>
    <name type="common">African queen</name>
    <dbReference type="NCBI Taxonomy" id="151541"/>
    <lineage>
        <taxon>Eukaryota</taxon>
        <taxon>Metazoa</taxon>
        <taxon>Ecdysozoa</taxon>
        <taxon>Arthropoda</taxon>
        <taxon>Hexapoda</taxon>
        <taxon>Insecta</taxon>
        <taxon>Pterygota</taxon>
        <taxon>Neoptera</taxon>
        <taxon>Endopterygota</taxon>
        <taxon>Lepidoptera</taxon>
        <taxon>Glossata</taxon>
        <taxon>Ditrysia</taxon>
        <taxon>Papilionoidea</taxon>
        <taxon>Nymphalidae</taxon>
        <taxon>Danainae</taxon>
        <taxon>Danaini</taxon>
        <taxon>Danaina</taxon>
        <taxon>Danaus</taxon>
        <taxon>Anosia</taxon>
    </lineage>
</organism>
<dbReference type="SMART" id="SM00587">
    <property type="entry name" value="CHK"/>
    <property type="match status" value="1"/>
</dbReference>
<evidence type="ECO:0000313" key="2">
    <source>
        <dbReference type="EMBL" id="CAG9564327.1"/>
    </source>
</evidence>
<dbReference type="OrthoDB" id="411145at2759"/>
<dbReference type="InterPro" id="IPR011009">
    <property type="entry name" value="Kinase-like_dom_sf"/>
</dbReference>
<dbReference type="Gene3D" id="3.90.1200.10">
    <property type="match status" value="1"/>
</dbReference>
<dbReference type="EMBL" id="CAKASE010000050">
    <property type="protein sequence ID" value="CAG9564327.1"/>
    <property type="molecule type" value="Genomic_DNA"/>
</dbReference>
<dbReference type="PANTHER" id="PTHR11012:SF8">
    <property type="entry name" value="JUVENILE HORMONE-INDUCIBLE PROTEIN 26"/>
    <property type="match status" value="1"/>
</dbReference>
<gene>
    <name evidence="2" type="ORF">DCHRY22_LOCUS5333</name>
</gene>
<protein>
    <submittedName>
        <fullName evidence="2">(African queen) hypothetical protein</fullName>
    </submittedName>
</protein>
<dbReference type="InterPro" id="IPR015897">
    <property type="entry name" value="CHK_kinase-like"/>
</dbReference>
<comment type="caution">
    <text evidence="2">The sequence shown here is derived from an EMBL/GenBank/DDBJ whole genome shotgun (WGS) entry which is preliminary data.</text>
</comment>
<evidence type="ECO:0000259" key="1">
    <source>
        <dbReference type="SMART" id="SM00587"/>
    </source>
</evidence>
<dbReference type="SUPFAM" id="SSF56112">
    <property type="entry name" value="Protein kinase-like (PK-like)"/>
    <property type="match status" value="1"/>
</dbReference>
<accession>A0A8J2QJE3</accession>
<name>A0A8J2QJE3_9NEOP</name>
<dbReference type="Pfam" id="PF02958">
    <property type="entry name" value="EcKL"/>
    <property type="match status" value="1"/>
</dbReference>
<keyword evidence="3" id="KW-1185">Reference proteome</keyword>
<dbReference type="InterPro" id="IPR004119">
    <property type="entry name" value="EcKL"/>
</dbReference>
<dbReference type="PANTHER" id="PTHR11012">
    <property type="entry name" value="PROTEIN KINASE-LIKE DOMAIN-CONTAINING"/>
    <property type="match status" value="1"/>
</dbReference>
<sequence>MTDAEKALRELLDKVLKERGYKPTEIKIQEISSGGRNYTSALFCISLCLPDKELKLFAKVANIGQELREVMQADWLYGTERFVYNRLMHLYNELQKDLNEEHRFIFPEFYGISEETGKEIVIMENLVASGYETYDRLKSLDWDHGRVGVENLAKFHALSFALQKSDPETFKKITTNMPFRIGDEEQNQSSKDIWIKNDLIEGPLSVLDEGDRGAVREFVMNSNNTMPKFNKPIDKPVISHGDYRKSNLLFKGQGDDLQVRVVDYQTVHAGCAVTDLIYFIYLGSDDEFLRLYFDKLANHYYTSLEEALKRLSVDPVEVYPREQFESDLKEKLPYAVLIGVMLLPVIIADEESAPKVNNDEADISTFIVKTNDLYAQRFRGIVSDCMRRGVL</sequence>
<reference evidence="2" key="1">
    <citation type="submission" date="2021-09" db="EMBL/GenBank/DDBJ databases">
        <authorList>
            <person name="Martin H S."/>
        </authorList>
    </citation>
    <scope>NUCLEOTIDE SEQUENCE</scope>
</reference>